<evidence type="ECO:0000313" key="2">
    <source>
        <dbReference type="EMBL" id="KAG1337719.1"/>
    </source>
</evidence>
<sequence>MGPIWGLTRGDLDLLIVLYFAVWFLGARFLLDRLVHKPLAIRLLRASLINDEARQSKMGKCSESMWKLTYYVSVQPWVPSIIKQPSVQKFSIWRNYATNFCRSKC</sequence>
<keyword evidence="3" id="KW-1185">Reference proteome</keyword>
<dbReference type="Proteomes" id="UP000797356">
    <property type="component" value="Chromosome 4"/>
</dbReference>
<feature type="transmembrane region" description="Helical" evidence="1">
    <location>
        <begin position="12"/>
        <end position="31"/>
    </location>
</feature>
<comment type="caution">
    <text evidence="2">The sequence shown here is derived from an EMBL/GenBank/DDBJ whole genome shotgun (WGS) entry which is preliminary data.</text>
</comment>
<evidence type="ECO:0000256" key="1">
    <source>
        <dbReference type="SAM" id="Phobius"/>
    </source>
</evidence>
<name>A0A8K0I4Y7_COCNU</name>
<dbReference type="AlphaFoldDB" id="A0A8K0I4Y7"/>
<keyword evidence="1" id="KW-0472">Membrane</keyword>
<gene>
    <name evidence="2" type="ORF">COCNU_04G000250</name>
</gene>
<protein>
    <submittedName>
        <fullName evidence="2">Putative ASC1-like protein 3</fullName>
    </submittedName>
</protein>
<reference evidence="2" key="1">
    <citation type="journal article" date="2017" name="Gigascience">
        <title>The genome draft of coconut (Cocos nucifera).</title>
        <authorList>
            <person name="Xiao Y."/>
            <person name="Xu P."/>
            <person name="Fan H."/>
            <person name="Baudouin L."/>
            <person name="Xia W."/>
            <person name="Bocs S."/>
            <person name="Xu J."/>
            <person name="Li Q."/>
            <person name="Guo A."/>
            <person name="Zhou L."/>
            <person name="Li J."/>
            <person name="Wu Y."/>
            <person name="Ma Z."/>
            <person name="Armero A."/>
            <person name="Issali A.E."/>
            <person name="Liu N."/>
            <person name="Peng M."/>
            <person name="Yang Y."/>
        </authorList>
    </citation>
    <scope>NUCLEOTIDE SEQUENCE</scope>
    <source>
        <tissue evidence="2">Spear leaf of Hainan Tall coconut</tissue>
    </source>
</reference>
<keyword evidence="1" id="KW-0812">Transmembrane</keyword>
<keyword evidence="1" id="KW-1133">Transmembrane helix</keyword>
<evidence type="ECO:0000313" key="3">
    <source>
        <dbReference type="Proteomes" id="UP000797356"/>
    </source>
</evidence>
<dbReference type="OrthoDB" id="537032at2759"/>
<reference evidence="2" key="2">
    <citation type="submission" date="2019-07" db="EMBL/GenBank/DDBJ databases">
        <authorList>
            <person name="Yang Y."/>
            <person name="Bocs S."/>
            <person name="Baudouin L."/>
        </authorList>
    </citation>
    <scope>NUCLEOTIDE SEQUENCE</scope>
    <source>
        <tissue evidence="2">Spear leaf of Hainan Tall coconut</tissue>
    </source>
</reference>
<accession>A0A8K0I4Y7</accession>
<dbReference type="EMBL" id="CM017875">
    <property type="protein sequence ID" value="KAG1337719.1"/>
    <property type="molecule type" value="Genomic_DNA"/>
</dbReference>
<proteinExistence type="predicted"/>
<organism evidence="2 3">
    <name type="scientific">Cocos nucifera</name>
    <name type="common">Coconut palm</name>
    <dbReference type="NCBI Taxonomy" id="13894"/>
    <lineage>
        <taxon>Eukaryota</taxon>
        <taxon>Viridiplantae</taxon>
        <taxon>Streptophyta</taxon>
        <taxon>Embryophyta</taxon>
        <taxon>Tracheophyta</taxon>
        <taxon>Spermatophyta</taxon>
        <taxon>Magnoliopsida</taxon>
        <taxon>Liliopsida</taxon>
        <taxon>Arecaceae</taxon>
        <taxon>Arecoideae</taxon>
        <taxon>Cocoseae</taxon>
        <taxon>Attaleinae</taxon>
        <taxon>Cocos</taxon>
    </lineage>
</organism>